<dbReference type="CDD" id="cd18622">
    <property type="entry name" value="GH32_Inu-like"/>
    <property type="match status" value="1"/>
</dbReference>
<dbReference type="SUPFAM" id="SSF49899">
    <property type="entry name" value="Concanavalin A-like lectins/glucanases"/>
    <property type="match status" value="2"/>
</dbReference>
<dbReference type="InterPro" id="IPR013189">
    <property type="entry name" value="Glyco_hydro_32_C"/>
</dbReference>
<dbReference type="Proteomes" id="UP000095606">
    <property type="component" value="Unassembled WGS sequence"/>
</dbReference>
<dbReference type="Pfam" id="PF13385">
    <property type="entry name" value="Laminin_G_3"/>
    <property type="match status" value="1"/>
</dbReference>
<feature type="signal peptide" evidence="5">
    <location>
        <begin position="1"/>
        <end position="28"/>
    </location>
</feature>
<keyword evidence="3 4" id="KW-0326">Glycosidase</keyword>
<dbReference type="GO" id="GO:0005737">
    <property type="term" value="C:cytoplasm"/>
    <property type="evidence" value="ECO:0007669"/>
    <property type="project" value="TreeGrafter"/>
</dbReference>
<organism evidence="8 9">
    <name type="scientific">Bacteroides faecis</name>
    <dbReference type="NCBI Taxonomy" id="674529"/>
    <lineage>
        <taxon>Bacteria</taxon>
        <taxon>Pseudomonadati</taxon>
        <taxon>Bacteroidota</taxon>
        <taxon>Bacteroidia</taxon>
        <taxon>Bacteroidales</taxon>
        <taxon>Bacteroidaceae</taxon>
        <taxon>Bacteroides</taxon>
    </lineage>
</organism>
<dbReference type="Gene3D" id="2.60.120.200">
    <property type="match status" value="1"/>
</dbReference>
<evidence type="ECO:0000313" key="9">
    <source>
        <dbReference type="Proteomes" id="UP000095606"/>
    </source>
</evidence>
<dbReference type="SMART" id="SM00640">
    <property type="entry name" value="Glyco_32"/>
    <property type="match status" value="1"/>
</dbReference>
<evidence type="ECO:0000256" key="4">
    <source>
        <dbReference type="RuleBase" id="RU362110"/>
    </source>
</evidence>
<comment type="similarity">
    <text evidence="1 4">Belongs to the glycosyl hydrolase 32 family.</text>
</comment>
<dbReference type="Gene3D" id="2.115.10.20">
    <property type="entry name" value="Glycosyl hydrolase domain, family 43"/>
    <property type="match status" value="1"/>
</dbReference>
<dbReference type="EMBL" id="CZAE01000020">
    <property type="protein sequence ID" value="CUP91605.1"/>
    <property type="molecule type" value="Genomic_DNA"/>
</dbReference>
<evidence type="ECO:0000259" key="6">
    <source>
        <dbReference type="Pfam" id="PF00251"/>
    </source>
</evidence>
<dbReference type="Pfam" id="PF00251">
    <property type="entry name" value="Glyco_hydro_32N"/>
    <property type="match status" value="1"/>
</dbReference>
<accession>A0A3E5G801</accession>
<gene>
    <name evidence="8" type="primary">sacC_3</name>
    <name evidence="8" type="ORF">ERS852461_03710</name>
</gene>
<reference evidence="8 9" key="1">
    <citation type="submission" date="2015-09" db="EMBL/GenBank/DDBJ databases">
        <authorList>
            <consortium name="Pathogen Informatics"/>
        </authorList>
    </citation>
    <scope>NUCLEOTIDE SEQUENCE [LARGE SCALE GENOMIC DNA]</scope>
    <source>
        <strain evidence="8 9">2789STDY5834846</strain>
    </source>
</reference>
<dbReference type="EC" id="3.2.1.80" evidence="8"/>
<dbReference type="Gene3D" id="2.60.120.560">
    <property type="entry name" value="Exo-inulinase, domain 1"/>
    <property type="match status" value="1"/>
</dbReference>
<evidence type="ECO:0000313" key="8">
    <source>
        <dbReference type="EMBL" id="CUP91605.1"/>
    </source>
</evidence>
<dbReference type="PANTHER" id="PTHR42800:SF1">
    <property type="entry name" value="EXOINULINASE INUD (AFU_ORTHOLOGUE AFUA_5G00480)"/>
    <property type="match status" value="1"/>
</dbReference>
<dbReference type="Pfam" id="PF08244">
    <property type="entry name" value="Glyco_hydro_32C"/>
    <property type="match status" value="1"/>
</dbReference>
<evidence type="ECO:0000256" key="1">
    <source>
        <dbReference type="ARBA" id="ARBA00009902"/>
    </source>
</evidence>
<evidence type="ECO:0000259" key="7">
    <source>
        <dbReference type="Pfam" id="PF08244"/>
    </source>
</evidence>
<dbReference type="GO" id="GO:0051669">
    <property type="term" value="F:fructan beta-fructosidase activity"/>
    <property type="evidence" value="ECO:0007669"/>
    <property type="project" value="UniProtKB-EC"/>
</dbReference>
<dbReference type="SUPFAM" id="SSF75005">
    <property type="entry name" value="Arabinanase/levansucrase/invertase"/>
    <property type="match status" value="1"/>
</dbReference>
<protein>
    <submittedName>
        <fullName evidence="8">2,6-beta-D-fructofuranosidase</fullName>
        <ecNumber evidence="8">3.2.1.80</ecNumber>
    </submittedName>
</protein>
<dbReference type="InterPro" id="IPR023296">
    <property type="entry name" value="Glyco_hydro_beta-prop_sf"/>
</dbReference>
<dbReference type="RefSeq" id="WP_081030897.1">
    <property type="nucleotide sequence ID" value="NZ_CAXKYA010000023.1"/>
</dbReference>
<dbReference type="InterPro" id="IPR001362">
    <property type="entry name" value="Glyco_hydro_32"/>
</dbReference>
<feature type="domain" description="Glycosyl hydrolase family 32 N-terminal" evidence="6">
    <location>
        <begin position="295"/>
        <end position="579"/>
    </location>
</feature>
<proteinExistence type="inferred from homology"/>
<dbReference type="AlphaFoldDB" id="A0A3E5G801"/>
<evidence type="ECO:0000256" key="3">
    <source>
        <dbReference type="ARBA" id="ARBA00023295"/>
    </source>
</evidence>
<accession>A0A174S880</accession>
<evidence type="ECO:0000256" key="2">
    <source>
        <dbReference type="ARBA" id="ARBA00022801"/>
    </source>
</evidence>
<evidence type="ECO:0000256" key="5">
    <source>
        <dbReference type="SAM" id="SignalP"/>
    </source>
</evidence>
<dbReference type="PANTHER" id="PTHR42800">
    <property type="entry name" value="EXOINULINASE INUD (AFU_ORTHOLOGUE AFUA_5G00480)"/>
    <property type="match status" value="1"/>
</dbReference>
<sequence length="741" mass="84143">MKHAKIKRKKCSRYVIMTYICLFSFSHAIHGNPCLETGADHPFKKGAIAIWMFSDLNDATQENSRLKKNGNISFITLQGEEADASKIRGGDGVVAKFNGSCLIAGQGADNELNFNGKFLSILARVKANHITGYTPILTKAGNDQSLAYNVAFNPQGKDIYLEILLGSDDIAGAHLLKYKMPKEELTLWHDIIFRFNGEISELYVDGQLRDDEITVGDIRDWNRRPLMIGGQYRDGEGYSDSFNASPEFVFDGLIDHIGLWDRYLSDKEIMQLSGVQNLKDGRPEYYTEAYRPQFHFSAKKNWLNDPNGLVYYDGVYHMFFQYMPPHRPGAYKDWGHAISRDLIHWEQIPNHITPHKVWAGCWSGSAVVDEHNVTGFQNGDEKPIIAFITNGGHPNDGLGPMCTQCIAYSTDAGKTFTYYDKNPVIRNIHNANRDPKVVWDANSKQWIMSLYMDKECEFGLFASNNLKDWRQLSTLTLDGVTECPGFLPVPADGDNNNIKWLFFGANGKYKIGSFDGTHFQPETEILEGDFGKNFYAAMTWSNVPDGRCLHLAWMPTRRYPDMPFEQQMNFPTELTLRTTPNGLRVYRIPVREISNLYDRHDRWKNKTITPGNNILSKLKGDLYDMQFEFDMTQSSSFTIGIRGANICYNADKQEISCNGPTVDNKWADLGRATLKSIDGKVKLRILVDRTSIEIFGNDGEIVITSNFMPDLLHRSYSLSTDKQIKIISADIHSLKSIWNIN</sequence>
<keyword evidence="2 4" id="KW-0378">Hydrolase</keyword>
<dbReference type="GO" id="GO:0005987">
    <property type="term" value="P:sucrose catabolic process"/>
    <property type="evidence" value="ECO:0007669"/>
    <property type="project" value="TreeGrafter"/>
</dbReference>
<feature type="domain" description="Glycosyl hydrolase family 32 C-terminal" evidence="7">
    <location>
        <begin position="600"/>
        <end position="725"/>
    </location>
</feature>
<dbReference type="GO" id="GO:0004575">
    <property type="term" value="F:sucrose alpha-glucosidase activity"/>
    <property type="evidence" value="ECO:0007669"/>
    <property type="project" value="TreeGrafter"/>
</dbReference>
<feature type="chain" id="PRO_5041167318" evidence="5">
    <location>
        <begin position="29"/>
        <end position="741"/>
    </location>
</feature>
<keyword evidence="5" id="KW-0732">Signal</keyword>
<name>A0A3E5G801_9BACE</name>
<dbReference type="InterPro" id="IPR013148">
    <property type="entry name" value="Glyco_hydro_32_N"/>
</dbReference>
<dbReference type="InterPro" id="IPR013320">
    <property type="entry name" value="ConA-like_dom_sf"/>
</dbReference>